<feature type="domain" description="Phosphatidic acid phosphatase type 2/haloperoxidase" evidence="7">
    <location>
        <begin position="104"/>
        <end position="247"/>
    </location>
</feature>
<dbReference type="InterPro" id="IPR000326">
    <property type="entry name" value="PAP2/HPO"/>
</dbReference>
<dbReference type="GO" id="GO:0006644">
    <property type="term" value="P:phospholipid metabolic process"/>
    <property type="evidence" value="ECO:0007669"/>
    <property type="project" value="InterPro"/>
</dbReference>
<feature type="transmembrane region" description="Helical" evidence="6">
    <location>
        <begin position="201"/>
        <end position="220"/>
    </location>
</feature>
<sequence length="297" mass="32908">MAGNAISSRAHSVQRLFAQGSLDWFDRSYAVDWAVVAGIWILSSVLNLTPVYERDFDLDDSLISNSYGHDQVSSTLNFNLALWLPIVITTACFGGTLMEIHHGIIAVCAGRGLARLITVMGKHAVGRLRPDFLARCKWDDVFKACTGKADVILSGRKSFPSGHSSTAFSGMTFLALWIAGQTAAWCFSVPKAPGSLRSSRMGNFLLTLLPLTWASFVAISRLQDHRHHKWDVIVGSLIGILSATICYLIFWPSPFSAKNFTEERFGKARMLYTLATEEGRSDVFHLTRMEEEEIDVV</sequence>
<gene>
    <name evidence="8" type="primary">LPP3_0</name>
    <name evidence="8" type="ORF">Hypma_008996</name>
</gene>
<dbReference type="STRING" id="39966.A0A369JXZ7"/>
<feature type="transmembrane region" description="Helical" evidence="6">
    <location>
        <begin position="167"/>
        <end position="189"/>
    </location>
</feature>
<dbReference type="PANTHER" id="PTHR10165">
    <property type="entry name" value="LIPID PHOSPHATE PHOSPHATASE"/>
    <property type="match status" value="1"/>
</dbReference>
<keyword evidence="3 6" id="KW-0812">Transmembrane</keyword>
<dbReference type="CDD" id="cd03390">
    <property type="entry name" value="PAP2_containing_1_like"/>
    <property type="match status" value="1"/>
</dbReference>
<evidence type="ECO:0000256" key="2">
    <source>
        <dbReference type="ARBA" id="ARBA00008816"/>
    </source>
</evidence>
<evidence type="ECO:0000256" key="3">
    <source>
        <dbReference type="ARBA" id="ARBA00022692"/>
    </source>
</evidence>
<dbReference type="Gene3D" id="1.20.144.10">
    <property type="entry name" value="Phosphatidic acid phosphatase type 2/haloperoxidase"/>
    <property type="match status" value="1"/>
</dbReference>
<dbReference type="EMBL" id="LUEZ02000046">
    <property type="protein sequence ID" value="RDB23606.1"/>
    <property type="molecule type" value="Genomic_DNA"/>
</dbReference>
<reference evidence="8" key="1">
    <citation type="submission" date="2018-04" db="EMBL/GenBank/DDBJ databases">
        <title>Whole genome sequencing of Hypsizygus marmoreus.</title>
        <authorList>
            <person name="Choi I.-G."/>
            <person name="Min B."/>
            <person name="Kim J.-G."/>
            <person name="Kim S."/>
            <person name="Oh Y.-L."/>
            <person name="Kong W.-S."/>
            <person name="Park H."/>
            <person name="Jeong J."/>
            <person name="Song E.-S."/>
        </authorList>
    </citation>
    <scope>NUCLEOTIDE SEQUENCE [LARGE SCALE GENOMIC DNA]</scope>
    <source>
        <strain evidence="8">51987-8</strain>
    </source>
</reference>
<evidence type="ECO:0000256" key="6">
    <source>
        <dbReference type="SAM" id="Phobius"/>
    </source>
</evidence>
<dbReference type="AlphaFoldDB" id="A0A369JXZ7"/>
<name>A0A369JXZ7_HYPMA</name>
<dbReference type="InParanoid" id="A0A369JXZ7"/>
<evidence type="ECO:0000256" key="5">
    <source>
        <dbReference type="ARBA" id="ARBA00023136"/>
    </source>
</evidence>
<evidence type="ECO:0000313" key="8">
    <source>
        <dbReference type="EMBL" id="RDB23606.1"/>
    </source>
</evidence>
<dbReference type="InterPro" id="IPR043216">
    <property type="entry name" value="PAP-like"/>
</dbReference>
<keyword evidence="4 6" id="KW-1133">Transmembrane helix</keyword>
<evidence type="ECO:0000256" key="4">
    <source>
        <dbReference type="ARBA" id="ARBA00022989"/>
    </source>
</evidence>
<proteinExistence type="inferred from homology"/>
<dbReference type="GO" id="GO:0046839">
    <property type="term" value="P:phospholipid dephosphorylation"/>
    <property type="evidence" value="ECO:0007669"/>
    <property type="project" value="TreeGrafter"/>
</dbReference>
<evidence type="ECO:0000313" key="9">
    <source>
        <dbReference type="Proteomes" id="UP000076154"/>
    </source>
</evidence>
<comment type="subcellular location">
    <subcellularLocation>
        <location evidence="1">Membrane</location>
        <topology evidence="1">Multi-pass membrane protein</topology>
    </subcellularLocation>
</comment>
<dbReference type="InterPro" id="IPR036938">
    <property type="entry name" value="PAP2/HPO_sf"/>
</dbReference>
<dbReference type="Proteomes" id="UP000076154">
    <property type="component" value="Unassembled WGS sequence"/>
</dbReference>
<evidence type="ECO:0000259" key="7">
    <source>
        <dbReference type="SMART" id="SM00014"/>
    </source>
</evidence>
<comment type="similarity">
    <text evidence="2">Belongs to the PA-phosphatase related phosphoesterase family.</text>
</comment>
<dbReference type="SMART" id="SM00014">
    <property type="entry name" value="acidPPc"/>
    <property type="match status" value="1"/>
</dbReference>
<dbReference type="OrthoDB" id="10030083at2759"/>
<keyword evidence="5 6" id="KW-0472">Membrane</keyword>
<dbReference type="PANTHER" id="PTHR10165:SF35">
    <property type="entry name" value="RE23632P"/>
    <property type="match status" value="1"/>
</dbReference>
<keyword evidence="9" id="KW-1185">Reference proteome</keyword>
<feature type="transmembrane region" description="Helical" evidence="6">
    <location>
        <begin position="232"/>
        <end position="250"/>
    </location>
</feature>
<dbReference type="GO" id="GO:0016020">
    <property type="term" value="C:membrane"/>
    <property type="evidence" value="ECO:0007669"/>
    <property type="project" value="UniProtKB-SubCell"/>
</dbReference>
<comment type="caution">
    <text evidence="8">The sequence shown here is derived from an EMBL/GenBank/DDBJ whole genome shotgun (WGS) entry which is preliminary data.</text>
</comment>
<dbReference type="GO" id="GO:0008195">
    <property type="term" value="F:phosphatidate phosphatase activity"/>
    <property type="evidence" value="ECO:0007669"/>
    <property type="project" value="TreeGrafter"/>
</dbReference>
<evidence type="ECO:0000256" key="1">
    <source>
        <dbReference type="ARBA" id="ARBA00004141"/>
    </source>
</evidence>
<dbReference type="Pfam" id="PF01569">
    <property type="entry name" value="PAP2"/>
    <property type="match status" value="1"/>
</dbReference>
<accession>A0A369JXZ7</accession>
<organism evidence="8 9">
    <name type="scientific">Hypsizygus marmoreus</name>
    <name type="common">White beech mushroom</name>
    <name type="synonym">Agaricus marmoreus</name>
    <dbReference type="NCBI Taxonomy" id="39966"/>
    <lineage>
        <taxon>Eukaryota</taxon>
        <taxon>Fungi</taxon>
        <taxon>Dikarya</taxon>
        <taxon>Basidiomycota</taxon>
        <taxon>Agaricomycotina</taxon>
        <taxon>Agaricomycetes</taxon>
        <taxon>Agaricomycetidae</taxon>
        <taxon>Agaricales</taxon>
        <taxon>Tricholomatineae</taxon>
        <taxon>Lyophyllaceae</taxon>
        <taxon>Hypsizygus</taxon>
    </lineage>
</organism>
<dbReference type="SUPFAM" id="SSF48317">
    <property type="entry name" value="Acid phosphatase/Vanadium-dependent haloperoxidase"/>
    <property type="match status" value="1"/>
</dbReference>
<protein>
    <submittedName>
        <fullName evidence="8">Lipid phosphate phosphatase 3, chloroplastic</fullName>
    </submittedName>
</protein>